<dbReference type="InterPro" id="IPR027417">
    <property type="entry name" value="P-loop_NTPase"/>
</dbReference>
<organism evidence="11 12">
    <name type="scientific">Orchesella cincta</name>
    <name type="common">Springtail</name>
    <name type="synonym">Podura cincta</name>
    <dbReference type="NCBI Taxonomy" id="48709"/>
    <lineage>
        <taxon>Eukaryota</taxon>
        <taxon>Metazoa</taxon>
        <taxon>Ecdysozoa</taxon>
        <taxon>Arthropoda</taxon>
        <taxon>Hexapoda</taxon>
        <taxon>Collembola</taxon>
        <taxon>Entomobryomorpha</taxon>
        <taxon>Entomobryoidea</taxon>
        <taxon>Orchesellidae</taxon>
        <taxon>Orchesellinae</taxon>
        <taxon>Orchesella</taxon>
    </lineage>
</organism>
<evidence type="ECO:0000313" key="12">
    <source>
        <dbReference type="Proteomes" id="UP000094527"/>
    </source>
</evidence>
<dbReference type="InterPro" id="IPR041569">
    <property type="entry name" value="AAA_lid_3"/>
</dbReference>
<protein>
    <submittedName>
        <fullName evidence="11">Katanin p60 ATPase-containing subunit A-like 1</fullName>
    </submittedName>
</protein>
<keyword evidence="8" id="KW-0413">Isomerase</keyword>
<dbReference type="OrthoDB" id="5334845at2759"/>
<dbReference type="InterPro" id="IPR028596">
    <property type="entry name" value="KATNA1"/>
</dbReference>
<dbReference type="GO" id="GO:0008568">
    <property type="term" value="F:microtubule severing ATPase activity"/>
    <property type="evidence" value="ECO:0007669"/>
    <property type="project" value="InterPro"/>
</dbReference>
<gene>
    <name evidence="11" type="ORF">Ocin01_15148</name>
</gene>
<dbReference type="InterPro" id="IPR050304">
    <property type="entry name" value="MT-severing_AAA_ATPase"/>
</dbReference>
<evidence type="ECO:0000256" key="8">
    <source>
        <dbReference type="ARBA" id="ARBA00023235"/>
    </source>
</evidence>
<dbReference type="PROSITE" id="PS00674">
    <property type="entry name" value="AAA"/>
    <property type="match status" value="2"/>
</dbReference>
<feature type="compositionally biased region" description="Basic and acidic residues" evidence="9">
    <location>
        <begin position="588"/>
        <end position="601"/>
    </location>
</feature>
<feature type="compositionally biased region" description="Acidic residues" evidence="9">
    <location>
        <begin position="602"/>
        <end position="611"/>
    </location>
</feature>
<dbReference type="CDD" id="cd21748">
    <property type="entry name" value="Kp60-NTD"/>
    <property type="match status" value="1"/>
</dbReference>
<comment type="subcellular location">
    <subcellularLocation>
        <location evidence="1">Cytoplasm</location>
        <location evidence="1">Cytoskeleton</location>
        <location evidence="1">Spindle</location>
    </subcellularLocation>
</comment>
<dbReference type="FunFam" id="1.10.8.60:FF:000025">
    <property type="entry name" value="Katanin p60 ATPase-containing subunit A1"/>
    <property type="match status" value="2"/>
</dbReference>
<comment type="caution">
    <text evidence="11">The sequence shown here is derived from an EMBL/GenBank/DDBJ whole genome shotgun (WGS) entry which is preliminary data.</text>
</comment>
<dbReference type="Pfam" id="PF00004">
    <property type="entry name" value="AAA"/>
    <property type="match status" value="2"/>
</dbReference>
<dbReference type="Gene3D" id="1.10.8.60">
    <property type="match status" value="2"/>
</dbReference>
<proteinExistence type="inferred from homology"/>
<keyword evidence="6" id="KW-0067">ATP-binding</keyword>
<dbReference type="GO" id="GO:0005819">
    <property type="term" value="C:spindle"/>
    <property type="evidence" value="ECO:0007669"/>
    <property type="project" value="UniProtKB-SubCell"/>
</dbReference>
<keyword evidence="5" id="KW-0547">Nucleotide-binding</keyword>
<evidence type="ECO:0000256" key="6">
    <source>
        <dbReference type="ARBA" id="ARBA00022840"/>
    </source>
</evidence>
<dbReference type="FunFam" id="1.20.58.80:FF:000003">
    <property type="entry name" value="Katanin p60 ATPase-containing subunit A1"/>
    <property type="match status" value="1"/>
</dbReference>
<keyword evidence="4" id="KW-0493">Microtubule</keyword>
<feature type="non-terminal residue" evidence="11">
    <location>
        <position position="903"/>
    </location>
</feature>
<dbReference type="AlphaFoldDB" id="A0A1D2MF62"/>
<dbReference type="Pfam" id="PF17862">
    <property type="entry name" value="AAA_lid_3"/>
    <property type="match status" value="2"/>
</dbReference>
<comment type="similarity">
    <text evidence="2">Belongs to the AAA ATPase family.</text>
</comment>
<dbReference type="GO" id="GO:0005874">
    <property type="term" value="C:microtubule"/>
    <property type="evidence" value="ECO:0007669"/>
    <property type="project" value="UniProtKB-KW"/>
</dbReference>
<evidence type="ECO:0000256" key="5">
    <source>
        <dbReference type="ARBA" id="ARBA00022741"/>
    </source>
</evidence>
<evidence type="ECO:0000256" key="1">
    <source>
        <dbReference type="ARBA" id="ARBA00004186"/>
    </source>
</evidence>
<dbReference type="Gene3D" id="3.40.50.300">
    <property type="entry name" value="P-loop containing nucleotide triphosphate hydrolases"/>
    <property type="match status" value="2"/>
</dbReference>
<keyword evidence="3" id="KW-0963">Cytoplasm</keyword>
<evidence type="ECO:0000259" key="10">
    <source>
        <dbReference type="SMART" id="SM00382"/>
    </source>
</evidence>
<feature type="region of interest" description="Disordered" evidence="9">
    <location>
        <begin position="106"/>
        <end position="239"/>
    </location>
</feature>
<dbReference type="GO" id="GO:0008017">
    <property type="term" value="F:microtubule binding"/>
    <property type="evidence" value="ECO:0007669"/>
    <property type="project" value="InterPro"/>
</dbReference>
<dbReference type="GO" id="GO:0016887">
    <property type="term" value="F:ATP hydrolysis activity"/>
    <property type="evidence" value="ECO:0007669"/>
    <property type="project" value="InterPro"/>
</dbReference>
<keyword evidence="7" id="KW-0206">Cytoskeleton</keyword>
<feature type="region of interest" description="Disordered" evidence="9">
    <location>
        <begin position="572"/>
        <end position="611"/>
    </location>
</feature>
<dbReference type="InterPro" id="IPR003960">
    <property type="entry name" value="ATPase_AAA_CS"/>
</dbReference>
<dbReference type="SMART" id="SM00382">
    <property type="entry name" value="AAA"/>
    <property type="match status" value="2"/>
</dbReference>
<dbReference type="PANTHER" id="PTHR23074:SF19">
    <property type="entry name" value="KATANIN P60 ATPASE-CONTAINING SUBUNIT A1"/>
    <property type="match status" value="1"/>
</dbReference>
<dbReference type="InterPro" id="IPR015415">
    <property type="entry name" value="Spast_Vps4_C"/>
</dbReference>
<feature type="compositionally biased region" description="Basic and acidic residues" evidence="9">
    <location>
        <begin position="214"/>
        <end position="239"/>
    </location>
</feature>
<feature type="compositionally biased region" description="Gly residues" evidence="9">
    <location>
        <begin position="200"/>
        <end position="213"/>
    </location>
</feature>
<keyword evidence="12" id="KW-1185">Reference proteome</keyword>
<dbReference type="InterPro" id="IPR003959">
    <property type="entry name" value="ATPase_AAA_core"/>
</dbReference>
<dbReference type="HAMAP" id="MF_03023">
    <property type="entry name" value="Katanin_p60_A1"/>
    <property type="match status" value="1"/>
</dbReference>
<feature type="domain" description="AAA+ ATPase" evidence="10">
    <location>
        <begin position="657"/>
        <end position="795"/>
    </location>
</feature>
<dbReference type="EMBL" id="LJIJ01001516">
    <property type="protein sequence ID" value="ODM91534.1"/>
    <property type="molecule type" value="Genomic_DNA"/>
</dbReference>
<dbReference type="Pfam" id="PF21126">
    <property type="entry name" value="KATNA1_MIT"/>
    <property type="match status" value="1"/>
</dbReference>
<evidence type="ECO:0000256" key="9">
    <source>
        <dbReference type="SAM" id="MobiDB-lite"/>
    </source>
</evidence>
<evidence type="ECO:0000256" key="2">
    <source>
        <dbReference type="ARBA" id="ARBA00006914"/>
    </source>
</evidence>
<dbReference type="Gene3D" id="1.20.58.80">
    <property type="entry name" value="Phosphotransferase system, lactose/cellobiose-type IIA subunit"/>
    <property type="match status" value="1"/>
</dbReference>
<sequence>MSVVVNEIYENAKLAREQALMGNYEMSSVYYQGVVQQIHRLLPQIGDPMRKTSWQQVQQQMAIEYEHVKQVANTLQLFRTDGANDRAIGPVLRIPSFEEPTRDLWNPLLSQRDPDVWPPPPDRPATNHHQPVPQPKPIRRNAATGKGADSKGGARGGGGPGGKSGTAVGGRKDSKAGIGAAGARKGGGGQAGGARSATGASGGKAAGTGGGGGADKEDKEEGKEESQEDERRFEPECRQDGDLVDMLERDILQKHLSVHWDDIADLVEAKSLLQEAVVLPMLMPQFFTGIRRPWKGVLMVGPPGTGKTLLAKAVATECGTTFFNVSSSTLTSKYRGESEKLVRLLFEMARFYAPSTIFIDEIDSLCSRRGSDTEHEASRRVKSELLVQMDGINSVGSGDELKMVMVLAATNFPWDIDEALRRRLEKRIYIPLPTFEGRKKLLEINLRDVKAGDDVSLSIIARKLDGYSGADITGVCRDASMMSMRRRVLGLKPEEIRALPKEELDLPVTQKDFDEALKKCNKSVSQDDLEKYEKWMAEFGSSSRKAKSIDRIPRLPKRKEGPRARATWRIPNHRRQSELVRSHRHHHLMQDAKSPRTRSDGEVDLSDETDREPEKQFHAVGWESHLIDILERDVLSKHLSVSWSTIAGLHEAKALLQELWYSLSSCPSTGKTLLAKAVATECSTTFFNVSSSTLTSKYRGESEKLVRLLFEMARFYAPTTIFIDEIDSLCSLRGTDSEHEASRRFKAELLIQMDGLGSSHEEKPVMVLAATNHPWDIDDAFRRRFEKRIYIPLPNSDARESLLELNLKDVSLENEIKLREIAKKLNGYSGADITSVCRDAAMMTMRRKISGRTPEEIKSMKKEDLDLPITGKDFDEALARCKRSVSDADVKRYEKWLKQYGSQ</sequence>
<dbReference type="InterPro" id="IPR003593">
    <property type="entry name" value="AAA+_ATPase"/>
</dbReference>
<dbReference type="GO" id="GO:0051013">
    <property type="term" value="P:microtubule severing"/>
    <property type="evidence" value="ECO:0007669"/>
    <property type="project" value="InterPro"/>
</dbReference>
<feature type="compositionally biased region" description="Gly residues" evidence="9">
    <location>
        <begin position="153"/>
        <end position="168"/>
    </location>
</feature>
<evidence type="ECO:0000256" key="7">
    <source>
        <dbReference type="ARBA" id="ARBA00023212"/>
    </source>
</evidence>
<reference evidence="11 12" key="1">
    <citation type="journal article" date="2016" name="Genome Biol. Evol.">
        <title>Gene Family Evolution Reflects Adaptation to Soil Environmental Stressors in the Genome of the Collembolan Orchesella cincta.</title>
        <authorList>
            <person name="Faddeeva-Vakhrusheva A."/>
            <person name="Derks M.F."/>
            <person name="Anvar S.Y."/>
            <person name="Agamennone V."/>
            <person name="Suring W."/>
            <person name="Smit S."/>
            <person name="van Straalen N.M."/>
            <person name="Roelofs D."/>
        </authorList>
    </citation>
    <scope>NUCLEOTIDE SEQUENCE [LARGE SCALE GENOMIC DNA]</scope>
    <source>
        <tissue evidence="11">Mixed pool</tissue>
    </source>
</reference>
<dbReference type="InterPro" id="IPR048611">
    <property type="entry name" value="KATNA1_MIT"/>
</dbReference>
<dbReference type="GO" id="GO:0005524">
    <property type="term" value="F:ATP binding"/>
    <property type="evidence" value="ECO:0007669"/>
    <property type="project" value="UniProtKB-KW"/>
</dbReference>
<dbReference type="Pfam" id="PF09336">
    <property type="entry name" value="Vps4_C"/>
    <property type="match status" value="2"/>
</dbReference>
<dbReference type="STRING" id="48709.A0A1D2MF62"/>
<name>A0A1D2MF62_ORCCI</name>
<dbReference type="Proteomes" id="UP000094527">
    <property type="component" value="Unassembled WGS sequence"/>
</dbReference>
<evidence type="ECO:0000256" key="4">
    <source>
        <dbReference type="ARBA" id="ARBA00022701"/>
    </source>
</evidence>
<accession>A0A1D2MF62</accession>
<evidence type="ECO:0000256" key="3">
    <source>
        <dbReference type="ARBA" id="ARBA00022490"/>
    </source>
</evidence>
<dbReference type="FunFam" id="3.40.50.300:FF:000159">
    <property type="entry name" value="Katanin p60 ATPase-containing subunit A1"/>
    <property type="match status" value="2"/>
</dbReference>
<evidence type="ECO:0000313" key="11">
    <source>
        <dbReference type="EMBL" id="ODM91534.1"/>
    </source>
</evidence>
<dbReference type="PANTHER" id="PTHR23074">
    <property type="entry name" value="AAA DOMAIN-CONTAINING"/>
    <property type="match status" value="1"/>
</dbReference>
<dbReference type="SUPFAM" id="SSF52540">
    <property type="entry name" value="P-loop containing nucleoside triphosphate hydrolases"/>
    <property type="match status" value="2"/>
</dbReference>
<feature type="domain" description="AAA+ ATPase" evidence="10">
    <location>
        <begin position="293"/>
        <end position="434"/>
    </location>
</feature>